<sequence>MNRIVSNEKVLSAAMSPVAPSREIGLAAFKRFGRALVASAKRAHARTQLENELYGLDDRSLADIGVSRGLIPAIAREAIPDEVTGSLFAEFSRMIVNGVLRPSIDWNRRRKARATLAALDDRLLADIGLARHEIDAHVARLSGAINGPLPVTVAAMEQDVTAPLKAWSAARATVKELSRLTDRQLMDIGVIRGDISELADNLAETGLAAANSNHRAPKAA</sequence>
<evidence type="ECO:0000313" key="2">
    <source>
        <dbReference type="EMBL" id="TDQ78471.1"/>
    </source>
</evidence>
<keyword evidence="3" id="KW-1185">Reference proteome</keyword>
<organism evidence="2 3">
    <name type="scientific">Dongia mobilis</name>
    <dbReference type="NCBI Taxonomy" id="578943"/>
    <lineage>
        <taxon>Bacteria</taxon>
        <taxon>Pseudomonadati</taxon>
        <taxon>Pseudomonadota</taxon>
        <taxon>Alphaproteobacteria</taxon>
        <taxon>Rhodospirillales</taxon>
        <taxon>Dongiaceae</taxon>
        <taxon>Dongia</taxon>
    </lineage>
</organism>
<feature type="domain" description="YjiS-like" evidence="1">
    <location>
        <begin position="105"/>
        <end position="134"/>
    </location>
</feature>
<dbReference type="EMBL" id="SNYW01000013">
    <property type="protein sequence ID" value="TDQ78471.1"/>
    <property type="molecule type" value="Genomic_DNA"/>
</dbReference>
<proteinExistence type="predicted"/>
<protein>
    <submittedName>
        <fullName evidence="2">Uncharacterized protein DUF1127</fullName>
    </submittedName>
</protein>
<comment type="caution">
    <text evidence="2">The sequence shown here is derived from an EMBL/GenBank/DDBJ whole genome shotgun (WGS) entry which is preliminary data.</text>
</comment>
<reference evidence="2 3" key="1">
    <citation type="submission" date="2019-03" db="EMBL/GenBank/DDBJ databases">
        <title>Genomic Encyclopedia of Type Strains, Phase III (KMG-III): the genomes of soil and plant-associated and newly described type strains.</title>
        <authorList>
            <person name="Whitman W."/>
        </authorList>
    </citation>
    <scope>NUCLEOTIDE SEQUENCE [LARGE SCALE GENOMIC DNA]</scope>
    <source>
        <strain evidence="2 3">CGMCC 1.7660</strain>
    </source>
</reference>
<dbReference type="InterPro" id="IPR009506">
    <property type="entry name" value="YjiS-like"/>
</dbReference>
<evidence type="ECO:0000259" key="1">
    <source>
        <dbReference type="Pfam" id="PF06568"/>
    </source>
</evidence>
<dbReference type="Proteomes" id="UP000295783">
    <property type="component" value="Unassembled WGS sequence"/>
</dbReference>
<feature type="domain" description="YjiS-like" evidence="1">
    <location>
        <begin position="164"/>
        <end position="195"/>
    </location>
</feature>
<evidence type="ECO:0000313" key="3">
    <source>
        <dbReference type="Proteomes" id="UP000295783"/>
    </source>
</evidence>
<gene>
    <name evidence="2" type="ORF">A8950_3526</name>
</gene>
<dbReference type="AlphaFoldDB" id="A0A4V3DDZ8"/>
<dbReference type="Pfam" id="PF06568">
    <property type="entry name" value="YjiS-like"/>
    <property type="match status" value="2"/>
</dbReference>
<name>A0A4V3DDZ8_9PROT</name>
<accession>A0A4V3DDZ8</accession>